<gene>
    <name evidence="1" type="ORF">IQ222_02730</name>
</gene>
<dbReference type="EMBL" id="JADEWF010000005">
    <property type="protein sequence ID" value="MBE9217731.1"/>
    <property type="molecule type" value="Genomic_DNA"/>
</dbReference>
<protein>
    <submittedName>
        <fullName evidence="1">Uncharacterized protein</fullName>
    </submittedName>
</protein>
<comment type="caution">
    <text evidence="1">The sequence shown here is derived from an EMBL/GenBank/DDBJ whole genome shotgun (WGS) entry which is preliminary data.</text>
</comment>
<proteinExistence type="predicted"/>
<organism evidence="1 2">
    <name type="scientific">Dolichospermum flos-aquae LEGE 04289</name>
    <dbReference type="NCBI Taxonomy" id="1828708"/>
    <lineage>
        <taxon>Bacteria</taxon>
        <taxon>Bacillati</taxon>
        <taxon>Cyanobacteriota</taxon>
        <taxon>Cyanophyceae</taxon>
        <taxon>Nostocales</taxon>
        <taxon>Aphanizomenonaceae</taxon>
        <taxon>Dolichospermum</taxon>
    </lineage>
</organism>
<evidence type="ECO:0000313" key="2">
    <source>
        <dbReference type="Proteomes" id="UP000597867"/>
    </source>
</evidence>
<name>A0ACC5PY38_DOLFA</name>
<accession>A0ACC5PY38</accession>
<reference evidence="1" key="1">
    <citation type="submission" date="2020-10" db="EMBL/GenBank/DDBJ databases">
        <authorList>
            <person name="Castelo-Branco R."/>
            <person name="Eusebio N."/>
            <person name="Adriana R."/>
            <person name="Vieira A."/>
            <person name="Brugerolle De Fraissinette N."/>
            <person name="Rezende De Castro R."/>
            <person name="Schneider M.P."/>
            <person name="Vasconcelos V."/>
            <person name="Leao P.N."/>
        </authorList>
    </citation>
    <scope>NUCLEOTIDE SEQUENCE</scope>
    <source>
        <strain evidence="1">LEGE 04289</strain>
    </source>
</reference>
<keyword evidence="2" id="KW-1185">Reference proteome</keyword>
<dbReference type="Proteomes" id="UP000597867">
    <property type="component" value="Unassembled WGS sequence"/>
</dbReference>
<evidence type="ECO:0000313" key="1">
    <source>
        <dbReference type="EMBL" id="MBE9217731.1"/>
    </source>
</evidence>
<sequence>MNTMNFWDELKKGMYWGAWLGAILSIITIMALLISNTPGTEFFIYLGIFLLETIIGAVLGGIAALAILAIIGTLQWINWFLILILGGIITILTPFLSSVISWISLIIVPILYFVRKILNEKAPQWLEKAVDESMVLFLTSLIFTGLVILFEKFTGFTLLHI</sequence>